<reference evidence="4 5" key="1">
    <citation type="submission" date="2014-07" db="EMBL/GenBank/DDBJ databases">
        <title>Chaperone-usher fimbriae in a diverse selection of Gallibacterium genomes.</title>
        <authorList>
            <person name="Kudirkiene E."/>
            <person name="Bager R.J."/>
            <person name="Johnson T.J."/>
            <person name="Bojesen A.M."/>
        </authorList>
    </citation>
    <scope>NUCLEOTIDE SEQUENCE [LARGE SCALE GENOMIC DNA]</scope>
    <source>
        <strain evidence="4 5">4895</strain>
    </source>
</reference>
<feature type="region of interest" description="Disordered" evidence="2">
    <location>
        <begin position="383"/>
        <end position="406"/>
    </location>
</feature>
<feature type="region of interest" description="Disordered" evidence="2">
    <location>
        <begin position="1"/>
        <end position="50"/>
    </location>
</feature>
<comment type="caution">
    <text evidence="4">The sequence shown here is derived from an EMBL/GenBank/DDBJ whole genome shotgun (WGS) entry which is preliminary data.</text>
</comment>
<evidence type="ECO:0000256" key="1">
    <source>
        <dbReference type="SAM" id="Coils"/>
    </source>
</evidence>
<feature type="compositionally biased region" description="Basic and acidic residues" evidence="2">
    <location>
        <begin position="393"/>
        <end position="404"/>
    </location>
</feature>
<name>A0A0A2ZUS4_9PAST</name>
<protein>
    <submittedName>
        <fullName evidence="4">Uncharacterized protein</fullName>
    </submittedName>
</protein>
<keyword evidence="1" id="KW-0175">Coiled coil</keyword>
<accession>A0A0A2ZUS4</accession>
<feature type="non-terminal residue" evidence="4">
    <location>
        <position position="1"/>
    </location>
</feature>
<feature type="transmembrane region" description="Helical" evidence="3">
    <location>
        <begin position="2030"/>
        <end position="2052"/>
    </location>
</feature>
<feature type="compositionally biased region" description="Acidic residues" evidence="2">
    <location>
        <begin position="383"/>
        <end position="392"/>
    </location>
</feature>
<gene>
    <name evidence="4" type="ORF">IO48_09180</name>
</gene>
<proteinExistence type="predicted"/>
<evidence type="ECO:0000256" key="3">
    <source>
        <dbReference type="SAM" id="Phobius"/>
    </source>
</evidence>
<evidence type="ECO:0000313" key="4">
    <source>
        <dbReference type="EMBL" id="KGQ60823.1"/>
    </source>
</evidence>
<keyword evidence="3" id="KW-0812">Transmembrane</keyword>
<feature type="coiled-coil region" evidence="1">
    <location>
        <begin position="483"/>
        <end position="513"/>
    </location>
</feature>
<evidence type="ECO:0000313" key="5">
    <source>
        <dbReference type="Proteomes" id="UP000030554"/>
    </source>
</evidence>
<keyword evidence="3" id="KW-1133">Transmembrane helix</keyword>
<keyword evidence="3" id="KW-0472">Membrane</keyword>
<dbReference type="EMBL" id="JPJQ01000041">
    <property type="protein sequence ID" value="KGQ60823.1"/>
    <property type="molecule type" value="Genomic_DNA"/>
</dbReference>
<evidence type="ECO:0000256" key="2">
    <source>
        <dbReference type="SAM" id="MobiDB-lite"/>
    </source>
</evidence>
<feature type="region of interest" description="Disordered" evidence="2">
    <location>
        <begin position="333"/>
        <end position="354"/>
    </location>
</feature>
<dbReference type="Proteomes" id="UP000030554">
    <property type="component" value="Unassembled WGS sequence"/>
</dbReference>
<sequence>QPTVDDSAATVERLKQELGLKTLEPTPESKTKNNAEEELSQPKNDHFEGSNPRRIIEDVINVRDRVPISVRDAILAKVMNKDSGDWFKLFNKSYSARERNAVIDDIIAKHPDIEQFIKDTVTNEGVRLKEARLKAIDQATKDGDTSALREIDAERAKLRDFKDYFTISQARSPLETGRVRESLKKTIVERLKAKYPSTISESEYNAMSPTEKKRNDEAYRTSSINLGLFNAAKKRFEQALKSGDADGINSVLNDHLGGMSGNGFLASRLLTDKSADFNTFANTFADGKHSAEEIADKINAMALVDRAHHKILNAERPVNDKTEQALERLKTAKEQESFQEREHVVAPEKRTQPAEHDEAVEYAANRFMQGVESVRGAVNNEYETVDDNDNDNPTEHLTDDKSVDGNKTITNSQFESTEVVKILSNNDQFDVTDISDLELLREAVVNGYGRKSRKAVNRNKLINNVLSVFGDQSFEVQQTYAQMKDEERRNEAIKLLNEQIENASTKLLDLETTERLNTFVDGVVIASHLKSISAEMLPTADAVRKIVEPTEVEYQALADTFEVDVEAMRKGLKFAEDAVAHLVSTPRGQVNRESFIEASKTGLQMLGFTKGNATKLALNAYEIRDRYRLGKQPQETLDNAYRLFTGGFAKSYSPAQIVDLFYEIGILDNGRRDDNSFVNRYSDDKLSGGEIASMTVATTQGVKRTVNLSAMVSDKFEHSEFSATGVVLNSSLMTDYKFIGAVNDALASLSNYRADGRILDNVYGEFDKLPDNAPLLKLGSRTFTKGDYDTKLLRLIATQPTINNAQYRAYAERSLDKALNLLRGFESFTIDDNIRRLGIKARESENIDYVTSLIDEIKRLRDTRQQQIAKDGVSKADFDKVLEATFGNTDKSDLLDTLYRSARSLADGVDTRNANNNKMLDTDSYNEIRDLQSQAREDLKAVTSTLRENITRRSTTIAGVDVPTMEKIKAQLEAVRSALYEANAPMYRMYDEIAQQRAMGRNVKSDRSEDQILLYNGSEDEGGTGVHVELEAAGLKPVSGQTLADKITGKKPVVDPSVAELTEPSALGVPGSYRRVEVIGSEGRSTETDHWSDAIEQRQKEIEFEQTIDFNRPRRQAINARQVINEQINSDNEFVVVQHDNGQLSVTEFTADEQHGYNEKPNELFTTDVKGINDFYEQYGDKLLLSTENISNYLANERFFPTVVNVAEMSRALGAGSLDVSPTTTAREVLDTAISLARNEPVKTPRQTVRELGTRNRKTWNEVSFTDADGNFTDINDDLKKNNPKLYHTLLGVRGLIRRSGIANEVEVVFNRNYDTRVESFEVKEGIAYRIHIGEINDNTDLGLFVMKLGHEVGHIVLDLYSSAFEQGALSAESTRLFDSVKSLYGDILANPTAEKKEAFADAYAQAFSKALFKRAIEGRGDKSSFVRMVYERFKNIGKNITELWDDILNVFGKVTGRKQVRNTKELDAFFSSMEKDIGQYREYARQMQENLSGKKILSYAKRAPRILGAIEHLAASIVPNIMRLNRINKDIGAMFTRQVHLKTVLQKRAVSKEIAGGLYKGNKINAKAVERGYADLVNGRTDTQQAKAVMEWLNKVNDLVRRTLDPNGIGAYEAHTIKDGKIPYNLDRVKVEKNAQAVVDILTREGIPDAKNLVDVVLRGTDDEMFGAVRQRWSDILADDKHRAALSGYLESNGVAVINSHIHNLTHTAAMRAAFGAHARNLDGTLMKGDDGKVMFKSRLKLNHYVAGLTESEAKAVSDIYRSLNGDWGYRAPNFARNTFNTMNLLSSMSILTYAGIANGMDTAIPLMRAGKMGIALKAIAQSVKQIVPGTRKEALNLAHNLGVINHAVLQNSLSGIFVGDRNLVGRSVDKLADFYFTATGMNFTTKISRVVATAVAYESFKHAAKNPTDRANSTFLERMGVSAKDVQTVSQFIGDNDVNIIFDDTIPMDADTAAAVERFKNGLTEFVSNSTLDPNTLTDPIIASNPWFALLMNLKRFFYAFHDTVIKGQWNETAKRFSQASGIKDVPYVAYPLFSTLLFMMPLSFAAWWLREFFRDGDVDTKNPADLPVDVILKETFMRSGIIGLGEIYANADRATEYGTPAALSFTPSVAQFWRVGNDLYHEKYEQAAKDGVPFYQLIQNWKRTYFNDTK</sequence>
<organism evidence="4 5">
    <name type="scientific">Gallibacterium anatis 4895</name>
    <dbReference type="NCBI Taxonomy" id="1396510"/>
    <lineage>
        <taxon>Bacteria</taxon>
        <taxon>Pseudomonadati</taxon>
        <taxon>Pseudomonadota</taxon>
        <taxon>Gammaproteobacteria</taxon>
        <taxon>Pasteurellales</taxon>
        <taxon>Pasteurellaceae</taxon>
        <taxon>Gallibacterium</taxon>
    </lineage>
</organism>